<evidence type="ECO:0000313" key="2">
    <source>
        <dbReference type="Proteomes" id="UP000502756"/>
    </source>
</evidence>
<dbReference type="KEGG" id="stae:HNV11_13065"/>
<evidence type="ECO:0000313" key="1">
    <source>
        <dbReference type="EMBL" id="QJW90240.1"/>
    </source>
</evidence>
<organism evidence="1 2">
    <name type="scientific">Spirosoma taeanense</name>
    <dbReference type="NCBI Taxonomy" id="2735870"/>
    <lineage>
        <taxon>Bacteria</taxon>
        <taxon>Pseudomonadati</taxon>
        <taxon>Bacteroidota</taxon>
        <taxon>Cytophagia</taxon>
        <taxon>Cytophagales</taxon>
        <taxon>Cytophagaceae</taxon>
        <taxon>Spirosoma</taxon>
    </lineage>
</organism>
<reference evidence="1 2" key="1">
    <citation type="submission" date="2020-05" db="EMBL/GenBank/DDBJ databases">
        <title>Genome sequencing of Spirosoma sp. TS118.</title>
        <authorList>
            <person name="Lee J.-H."/>
            <person name="Jeong S."/>
            <person name="Zhao L."/>
            <person name="Jung J.-H."/>
            <person name="Kim M.-K."/>
            <person name="Lim S."/>
        </authorList>
    </citation>
    <scope>NUCLEOTIDE SEQUENCE [LARGE SCALE GENOMIC DNA]</scope>
    <source>
        <strain evidence="1 2">TS118</strain>
    </source>
</reference>
<keyword evidence="2" id="KW-1185">Reference proteome</keyword>
<dbReference type="Proteomes" id="UP000502756">
    <property type="component" value="Chromosome"/>
</dbReference>
<dbReference type="AlphaFoldDB" id="A0A6M5YAD2"/>
<dbReference type="RefSeq" id="WP_171740085.1">
    <property type="nucleotide sequence ID" value="NZ_CP053435.1"/>
</dbReference>
<proteinExistence type="predicted"/>
<accession>A0A6M5YAD2</accession>
<protein>
    <submittedName>
        <fullName evidence="1">Uncharacterized protein</fullName>
    </submittedName>
</protein>
<sequence>MKTLIRKVVAGGLLLSLPWSCMELEDHKEPPLCSAETLTRCATGWLSKTGNGSTGKACERLFFMPDGNYKLVDCTGDTPQTMQQGRWSLEGCRVRLVFGAGNLSFFEIRAATSNSLTLYILAGLASREEMYLCE</sequence>
<dbReference type="EMBL" id="CP053435">
    <property type="protein sequence ID" value="QJW90240.1"/>
    <property type="molecule type" value="Genomic_DNA"/>
</dbReference>
<name>A0A6M5YAD2_9BACT</name>
<gene>
    <name evidence="1" type="ORF">HNV11_13065</name>
</gene>